<evidence type="ECO:0000256" key="1">
    <source>
        <dbReference type="SAM" id="MobiDB-lite"/>
    </source>
</evidence>
<organism evidence="2 3">
    <name type="scientific">Portunus trituberculatus</name>
    <name type="common">Swimming crab</name>
    <name type="synonym">Neptunus trituberculatus</name>
    <dbReference type="NCBI Taxonomy" id="210409"/>
    <lineage>
        <taxon>Eukaryota</taxon>
        <taxon>Metazoa</taxon>
        <taxon>Ecdysozoa</taxon>
        <taxon>Arthropoda</taxon>
        <taxon>Crustacea</taxon>
        <taxon>Multicrustacea</taxon>
        <taxon>Malacostraca</taxon>
        <taxon>Eumalacostraca</taxon>
        <taxon>Eucarida</taxon>
        <taxon>Decapoda</taxon>
        <taxon>Pleocyemata</taxon>
        <taxon>Brachyura</taxon>
        <taxon>Eubrachyura</taxon>
        <taxon>Portunoidea</taxon>
        <taxon>Portunidae</taxon>
        <taxon>Portuninae</taxon>
        <taxon>Portunus</taxon>
    </lineage>
</organism>
<dbReference type="AlphaFoldDB" id="A0A5B7JER7"/>
<name>A0A5B7JER7_PORTR</name>
<reference evidence="2 3" key="1">
    <citation type="submission" date="2019-05" db="EMBL/GenBank/DDBJ databases">
        <title>Another draft genome of Portunus trituberculatus and its Hox gene families provides insights of decapod evolution.</title>
        <authorList>
            <person name="Jeong J.-H."/>
            <person name="Song I."/>
            <person name="Kim S."/>
            <person name="Choi T."/>
            <person name="Kim D."/>
            <person name="Ryu S."/>
            <person name="Kim W."/>
        </authorList>
    </citation>
    <scope>NUCLEOTIDE SEQUENCE [LARGE SCALE GENOMIC DNA]</scope>
    <source>
        <tissue evidence="2">Muscle</tissue>
    </source>
</reference>
<feature type="region of interest" description="Disordered" evidence="1">
    <location>
        <begin position="52"/>
        <end position="74"/>
    </location>
</feature>
<evidence type="ECO:0000313" key="2">
    <source>
        <dbReference type="EMBL" id="MPC93085.1"/>
    </source>
</evidence>
<keyword evidence="3" id="KW-1185">Reference proteome</keyword>
<dbReference type="EMBL" id="VSRR010093549">
    <property type="protein sequence ID" value="MPC93085.1"/>
    <property type="molecule type" value="Genomic_DNA"/>
</dbReference>
<dbReference type="Proteomes" id="UP000324222">
    <property type="component" value="Unassembled WGS sequence"/>
</dbReference>
<gene>
    <name evidence="2" type="ORF">E2C01_088202</name>
</gene>
<evidence type="ECO:0000313" key="3">
    <source>
        <dbReference type="Proteomes" id="UP000324222"/>
    </source>
</evidence>
<comment type="caution">
    <text evidence="2">The sequence shown here is derived from an EMBL/GenBank/DDBJ whole genome shotgun (WGS) entry which is preliminary data.</text>
</comment>
<proteinExistence type="predicted"/>
<sequence>MIKRLSLSTNEHLETRLTFPSNPVISSSSGSSTLFKRDAFIITRSALSFFPATSSHRGDSSIKLGENTHRNYNI</sequence>
<accession>A0A5B7JER7</accession>
<protein>
    <submittedName>
        <fullName evidence="2">Uncharacterized protein</fullName>
    </submittedName>
</protein>